<dbReference type="GO" id="GO:0009451">
    <property type="term" value="P:RNA modification"/>
    <property type="evidence" value="ECO:0007669"/>
    <property type="project" value="InterPro"/>
</dbReference>
<dbReference type="FunFam" id="1.25.40.10:FF:000144">
    <property type="entry name" value="Pentatricopeptide repeat-containing protein, mitochondrial"/>
    <property type="match status" value="1"/>
</dbReference>
<dbReference type="InterPro" id="IPR011990">
    <property type="entry name" value="TPR-like_helical_dom_sf"/>
</dbReference>
<organism evidence="1">
    <name type="scientific">Aegilops tauschii</name>
    <name type="common">Tausch's goatgrass</name>
    <name type="synonym">Aegilops squarrosa</name>
    <dbReference type="NCBI Taxonomy" id="37682"/>
    <lineage>
        <taxon>Eukaryota</taxon>
        <taxon>Viridiplantae</taxon>
        <taxon>Streptophyta</taxon>
        <taxon>Embryophyta</taxon>
        <taxon>Tracheophyta</taxon>
        <taxon>Spermatophyta</taxon>
        <taxon>Magnoliopsida</taxon>
        <taxon>Liliopsida</taxon>
        <taxon>Poales</taxon>
        <taxon>Poaceae</taxon>
        <taxon>BOP clade</taxon>
        <taxon>Pooideae</taxon>
        <taxon>Triticodae</taxon>
        <taxon>Triticeae</taxon>
        <taxon>Triticinae</taxon>
        <taxon>Aegilops</taxon>
    </lineage>
</organism>
<reference evidence="1" key="1">
    <citation type="submission" date="2015-06" db="UniProtKB">
        <authorList>
            <consortium name="EnsemblPlants"/>
        </authorList>
    </citation>
    <scope>IDENTIFICATION</scope>
</reference>
<dbReference type="InterPro" id="IPR002885">
    <property type="entry name" value="PPR_rpt"/>
</dbReference>
<evidence type="ECO:0000313" key="1">
    <source>
        <dbReference type="EnsemblPlants" id="EMT22365"/>
    </source>
</evidence>
<dbReference type="Pfam" id="PF01535">
    <property type="entry name" value="PPR"/>
    <property type="match status" value="4"/>
</dbReference>
<dbReference type="FunFam" id="1.25.40.10:FF:000621">
    <property type="entry name" value="Pentatricopeptide repeat-containing protein"/>
    <property type="match status" value="1"/>
</dbReference>
<dbReference type="SUPFAM" id="SSF48452">
    <property type="entry name" value="TPR-like"/>
    <property type="match status" value="1"/>
</dbReference>
<protein>
    <submittedName>
        <fullName evidence="1">Uncharacterized protein</fullName>
    </submittedName>
</protein>
<sequence length="721" mass="78010">MVITHFAIIPSLQDALNALPAQLVFLMPSLKNTSELPYLILELGDVTLAFLCFSLIPLRESCYLLLVRGFIFVLLSKLLLQKSVGLPLLDKLLLQMTTEPSTSATTSTAAALAGDANGTEPWSARVRTLSRLGRHREVLALLRGGDPSPPPHALALPAAVISCTALSLVSGVAQIQALGHKRGLLPSSDAYLLSSLLSSYSRLGLLPRAHQLLDEMPLASTPPTTLRTAFNSLISGCALHALPAACFALFRRMRAAGAPFDAVTLMTLLPAAPHSLVPQLHALAGKAGLAAETNVANCLISAYARRGAGLARQVFDEMPLTSRDIVSWNAVLSAHAQNGLAVDALDLYSRMCGHDGSGVEPDAVTLVGVLSSCAHLGARGVGLGVERYMQERLPGFRANMQLCNSLINFHARCGSLPQAQRLFNEMPRKSIVSWTALITGYGMHGHGDVAVNLFQAMVSEGIRPDNVAMVGLLSACSHAGMYEEGRKYFSAMESTYQLRPTLEHYTCMVDLLGRAGRLKEAQELISSMPMPADGAVWGALLGACKIHKNVEIGEEAFEHVIKLEPSNVGYYVLMANIYTDTGQPDGVVRVRAMMRERGLKKEPGCSYVEHKGRVHLFMADDHSHPQAKRIYELVIKLEQMVTEKTDGTVENGQGRVDEGYSGKMAAPLIGFHSEKLAVAFGMLNTDDSEIVEKEDFTPDLQYSLHWNRLGDYATTVLPLQL</sequence>
<dbReference type="Gene3D" id="1.25.40.10">
    <property type="entry name" value="Tetratricopeptide repeat domain"/>
    <property type="match status" value="3"/>
</dbReference>
<name>M8BBW5_AEGTA</name>
<dbReference type="Pfam" id="PF13041">
    <property type="entry name" value="PPR_2"/>
    <property type="match status" value="1"/>
</dbReference>
<dbReference type="EnsemblPlants" id="EMT22365">
    <property type="protein sequence ID" value="EMT22365"/>
    <property type="gene ID" value="F775_19209"/>
</dbReference>
<dbReference type="InterPro" id="IPR046960">
    <property type="entry name" value="PPR_At4g14850-like_plant"/>
</dbReference>
<dbReference type="NCBIfam" id="TIGR00756">
    <property type="entry name" value="PPR"/>
    <property type="match status" value="2"/>
</dbReference>
<dbReference type="PROSITE" id="PS51375">
    <property type="entry name" value="PPR"/>
    <property type="match status" value="4"/>
</dbReference>
<dbReference type="InterPro" id="IPR046848">
    <property type="entry name" value="E_motif"/>
</dbReference>
<dbReference type="FunFam" id="1.25.40.10:FF:000366">
    <property type="entry name" value="Pentatricopeptide (PPR) repeat-containing protein"/>
    <property type="match status" value="1"/>
</dbReference>
<dbReference type="AlphaFoldDB" id="M8BBW5"/>
<proteinExistence type="predicted"/>
<dbReference type="FunFam" id="1.25.40.10:FF:000712">
    <property type="entry name" value="Os07g0670000 protein"/>
    <property type="match status" value="1"/>
</dbReference>
<dbReference type="GO" id="GO:0003723">
    <property type="term" value="F:RNA binding"/>
    <property type="evidence" value="ECO:0007669"/>
    <property type="project" value="InterPro"/>
</dbReference>
<dbReference type="PANTHER" id="PTHR47926:SF503">
    <property type="entry name" value="PENTATRICOPEPTIDE REPEAT-CONTAINING PROTEIN"/>
    <property type="match status" value="1"/>
</dbReference>
<dbReference type="PANTHER" id="PTHR47926">
    <property type="entry name" value="PENTATRICOPEPTIDE REPEAT-CONTAINING PROTEIN"/>
    <property type="match status" value="1"/>
</dbReference>
<accession>M8BBW5</accession>
<dbReference type="Pfam" id="PF20431">
    <property type="entry name" value="E_motif"/>
    <property type="match status" value="1"/>
</dbReference>